<keyword evidence="3" id="KW-1185">Reference proteome</keyword>
<proteinExistence type="predicted"/>
<evidence type="ECO:0000313" key="3">
    <source>
        <dbReference type="Proteomes" id="UP001595891"/>
    </source>
</evidence>
<comment type="caution">
    <text evidence="2">The sequence shown here is derived from an EMBL/GenBank/DDBJ whole genome shotgun (WGS) entry which is preliminary data.</text>
</comment>
<reference evidence="3" key="1">
    <citation type="journal article" date="2019" name="Int. J. Syst. Evol. Microbiol.">
        <title>The Global Catalogue of Microorganisms (GCM) 10K type strain sequencing project: providing services to taxonomists for standard genome sequencing and annotation.</title>
        <authorList>
            <consortium name="The Broad Institute Genomics Platform"/>
            <consortium name="The Broad Institute Genome Sequencing Center for Infectious Disease"/>
            <person name="Wu L."/>
            <person name="Ma J."/>
        </authorList>
    </citation>
    <scope>NUCLEOTIDE SEQUENCE [LARGE SCALE GENOMIC DNA]</scope>
    <source>
        <strain evidence="3">CCUG 49560</strain>
    </source>
</reference>
<dbReference type="Proteomes" id="UP001595891">
    <property type="component" value="Unassembled WGS sequence"/>
</dbReference>
<dbReference type="InterPro" id="IPR007278">
    <property type="entry name" value="DUF397"/>
</dbReference>
<sequence length="101" mass="11125">MDLTAPRWRKSRHSGTESNCVEVAFVWPNGSGVADEDGRAEDAVPKWDQVDAPCQMAPPFVVIRDSKVPDGPWLFFVSAEWDAFRTGLRAGELGERSYAGA</sequence>
<dbReference type="EMBL" id="JBHSFN010000003">
    <property type="protein sequence ID" value="MFC4585801.1"/>
    <property type="molecule type" value="Genomic_DNA"/>
</dbReference>
<evidence type="ECO:0000259" key="1">
    <source>
        <dbReference type="Pfam" id="PF04149"/>
    </source>
</evidence>
<gene>
    <name evidence="2" type="ORF">ACFO8L_06950</name>
</gene>
<name>A0ABV9E8E0_9ACTN</name>
<feature type="domain" description="DUF397" evidence="1">
    <location>
        <begin position="7"/>
        <end position="89"/>
    </location>
</feature>
<dbReference type="Pfam" id="PF04149">
    <property type="entry name" value="DUF397"/>
    <property type="match status" value="1"/>
</dbReference>
<accession>A0ABV9E8E0</accession>
<organism evidence="2 3">
    <name type="scientific">Sphaerisporangium corydalis</name>
    <dbReference type="NCBI Taxonomy" id="1441875"/>
    <lineage>
        <taxon>Bacteria</taxon>
        <taxon>Bacillati</taxon>
        <taxon>Actinomycetota</taxon>
        <taxon>Actinomycetes</taxon>
        <taxon>Streptosporangiales</taxon>
        <taxon>Streptosporangiaceae</taxon>
        <taxon>Sphaerisporangium</taxon>
    </lineage>
</organism>
<dbReference type="RefSeq" id="WP_262841214.1">
    <property type="nucleotide sequence ID" value="NZ_JANZYP010000004.1"/>
</dbReference>
<protein>
    <submittedName>
        <fullName evidence="2">DUF397 domain-containing protein</fullName>
    </submittedName>
</protein>
<evidence type="ECO:0000313" key="2">
    <source>
        <dbReference type="EMBL" id="MFC4585801.1"/>
    </source>
</evidence>